<dbReference type="RefSeq" id="WP_131899910.1">
    <property type="nucleotide sequence ID" value="NZ_SMKU01000229.1"/>
</dbReference>
<evidence type="ECO:0000313" key="2">
    <source>
        <dbReference type="Proteomes" id="UP000294513"/>
    </source>
</evidence>
<reference evidence="1 2" key="1">
    <citation type="submission" date="2019-03" db="EMBL/GenBank/DDBJ databases">
        <title>Draft genome sequences of novel Actinobacteria.</title>
        <authorList>
            <person name="Sahin N."/>
            <person name="Ay H."/>
            <person name="Saygin H."/>
        </authorList>
    </citation>
    <scope>NUCLEOTIDE SEQUENCE [LARGE SCALE GENOMIC DNA]</scope>
    <source>
        <strain evidence="1 2">H3C3</strain>
    </source>
</reference>
<dbReference type="OrthoDB" id="156685at2"/>
<organism evidence="1 2">
    <name type="scientific">Actinomadura rubrisoli</name>
    <dbReference type="NCBI Taxonomy" id="2530368"/>
    <lineage>
        <taxon>Bacteria</taxon>
        <taxon>Bacillati</taxon>
        <taxon>Actinomycetota</taxon>
        <taxon>Actinomycetes</taxon>
        <taxon>Streptosporangiales</taxon>
        <taxon>Thermomonosporaceae</taxon>
        <taxon>Actinomadura</taxon>
    </lineage>
</organism>
<dbReference type="Pfam" id="PF21820">
    <property type="entry name" value="DUF6886"/>
    <property type="match status" value="1"/>
</dbReference>
<dbReference type="Proteomes" id="UP000294513">
    <property type="component" value="Unassembled WGS sequence"/>
</dbReference>
<accession>A0A4V2YTT4</accession>
<proteinExistence type="predicted"/>
<evidence type="ECO:0000313" key="1">
    <source>
        <dbReference type="EMBL" id="TDD75027.1"/>
    </source>
</evidence>
<gene>
    <name evidence="1" type="ORF">E1298_31970</name>
</gene>
<dbReference type="InterPro" id="IPR049253">
    <property type="entry name" value="DUF6886"/>
</dbReference>
<comment type="caution">
    <text evidence="1">The sequence shown here is derived from an EMBL/GenBank/DDBJ whole genome shotgun (WGS) entry which is preliminary data.</text>
</comment>
<name>A0A4V2YTT4_9ACTN</name>
<protein>
    <submittedName>
        <fullName evidence="1">Uncharacterized protein</fullName>
    </submittedName>
</protein>
<sequence length="191" mass="20943">MRPNPGEVLHFSEDPTIIRFIPHVAASAQQPEPFVWAVDATRAPDYWFPRNCPRAMAWATPETSESDRNRILGPGGGNRVHAIEYDWGDAFPNVELFAYRLPAAAFTPFGEPTPSAVVATEPVTPLGPPERVGGLLGLHQAAGIQLRVLDDLWEFWDAVTVSTLGWSGIRLRNAKARRISPPSAGPAGWNR</sequence>
<keyword evidence="2" id="KW-1185">Reference proteome</keyword>
<dbReference type="EMBL" id="SMKU01000229">
    <property type="protein sequence ID" value="TDD75027.1"/>
    <property type="molecule type" value="Genomic_DNA"/>
</dbReference>
<dbReference type="AlphaFoldDB" id="A0A4V2YTT4"/>